<evidence type="ECO:0000256" key="1">
    <source>
        <dbReference type="ARBA" id="ARBA00022801"/>
    </source>
</evidence>
<evidence type="ECO:0000313" key="6">
    <source>
        <dbReference type="EMBL" id="SMY27642.1"/>
    </source>
</evidence>
<dbReference type="GO" id="GO:0005634">
    <property type="term" value="C:nucleus"/>
    <property type="evidence" value="ECO:0007669"/>
    <property type="project" value="GOC"/>
</dbReference>
<dbReference type="GO" id="GO:0033260">
    <property type="term" value="P:nuclear DNA replication"/>
    <property type="evidence" value="ECO:0007669"/>
    <property type="project" value="TreeGrafter"/>
</dbReference>
<dbReference type="Pfam" id="PF00782">
    <property type="entry name" value="DSPc"/>
    <property type="match status" value="1"/>
</dbReference>
<dbReference type="PANTHER" id="PTHR47550">
    <property type="entry name" value="DUAL SPECIFICITY PROTEIN PHOSPHATASE PPS1"/>
    <property type="match status" value="1"/>
</dbReference>
<dbReference type="GO" id="GO:0008138">
    <property type="term" value="F:protein tyrosine/serine/threonine phosphatase activity"/>
    <property type="evidence" value="ECO:0007669"/>
    <property type="project" value="TreeGrafter"/>
</dbReference>
<dbReference type="PANTHER" id="PTHR47550:SF1">
    <property type="entry name" value="DUAL SPECIFICITY PROTEIN PHOSPHATASE PPS1"/>
    <property type="match status" value="1"/>
</dbReference>
<feature type="domain" description="Tyrosine specific protein phosphatases" evidence="5">
    <location>
        <begin position="613"/>
        <end position="681"/>
    </location>
</feature>
<evidence type="ECO:0000256" key="2">
    <source>
        <dbReference type="ARBA" id="ARBA00022912"/>
    </source>
</evidence>
<evidence type="ECO:0000259" key="5">
    <source>
        <dbReference type="PROSITE" id="PS50056"/>
    </source>
</evidence>
<dbReference type="Gene3D" id="3.90.190.10">
    <property type="entry name" value="Protein tyrosine phosphatase superfamily"/>
    <property type="match status" value="2"/>
</dbReference>
<dbReference type="InterPro" id="IPR029021">
    <property type="entry name" value="Prot-tyrosine_phosphatase-like"/>
</dbReference>
<dbReference type="Proteomes" id="UP000215453">
    <property type="component" value="Chromosome 9"/>
</dbReference>
<evidence type="ECO:0000256" key="3">
    <source>
        <dbReference type="SAM" id="MobiDB-lite"/>
    </source>
</evidence>
<reference evidence="6 7" key="1">
    <citation type="submission" date="2016-10" db="EMBL/GenBank/DDBJ databases">
        <authorList>
            <person name="Varghese N."/>
        </authorList>
    </citation>
    <scope>NUCLEOTIDE SEQUENCE [LARGE SCALE GENOMIC DNA]</scope>
</reference>
<proteinExistence type="predicted"/>
<evidence type="ECO:0000313" key="7">
    <source>
        <dbReference type="Proteomes" id="UP000215453"/>
    </source>
</evidence>
<gene>
    <name evidence="6" type="ORF">ZT1A5_G9087</name>
</gene>
<keyword evidence="1" id="KW-0378">Hydrolase</keyword>
<sequence length="724" mass="80699">MATIVQRPTLVPERSATPPQLSINTSQRGTPAPVPNKHIPYCSPGPRPAGRQLDTPPASPPSPSPLVETTSLIHPPNAADKLFNEPPVYSITAEKLSHALDHISSQPLPSPQQVFPWLHGLHADNQLQLAFFIARKRSLRRTPRCIRGITLVKAGGDLSYSKLKGAIAPEELLRPTQPGKSKNEEPEFLEPDPREGFSVRNFQIQACKMSTVSDIVVYGDDNTPREEVVRLAKRVALAQTAWQRKMEGSSSNSRLFNTFILEDEYNFIECDFPDLIALDSEGCMTGKVMDFFHWERLEMCSMSAPSEIAPNVWLGPTPDPSLQLNLDEKMPNFDLLIECSDIAQMPDNKSFALVEELFQQKNESTAWDENVIHQLEFPGSGSIMPPTWSQAEVDSLVATCEWIHKLATGADSSSSLQSKRRDSKLTLTPSPPLDASGDTLMRDCSPSASSSDKAKAILIHCTDGYTESSLLALAYYMYANACPVHTAWLQLHLDKKRNFFAYGSDVALLRAIQPRLISASPKHTGSISALCPPVPAWLEKMDGSLPSRVMDYMYLGNLGHANNPGLLKELRIGQVLSVGEPVAWTEEEKGAWPKDRLMFVDKVQDNGVDPLTEEFGRCLEFIANGRKAGTATLVHCRVGVSRSATICIAEVMNELGLSFPRAYCFVRARRLNVIIQPHLRFSYELLKWEEWQCQKRGKPVRRELEWMEIAREIAAMNRPYSRQG</sequence>
<feature type="compositionally biased region" description="Polar residues" evidence="3">
    <location>
        <begin position="17"/>
        <end position="29"/>
    </location>
</feature>
<feature type="compositionally biased region" description="Basic and acidic residues" evidence="3">
    <location>
        <begin position="181"/>
        <end position="194"/>
    </location>
</feature>
<feature type="region of interest" description="Disordered" evidence="3">
    <location>
        <begin position="1"/>
        <end position="79"/>
    </location>
</feature>
<dbReference type="PROSITE" id="PS50054">
    <property type="entry name" value="TYR_PHOSPHATASE_DUAL"/>
    <property type="match status" value="1"/>
</dbReference>
<dbReference type="InterPro" id="IPR000340">
    <property type="entry name" value="Dual-sp_phosphatase_cat-dom"/>
</dbReference>
<organism evidence="6 7">
    <name type="scientific">Zymoseptoria tritici ST99CH_1A5</name>
    <dbReference type="NCBI Taxonomy" id="1276529"/>
    <lineage>
        <taxon>Eukaryota</taxon>
        <taxon>Fungi</taxon>
        <taxon>Dikarya</taxon>
        <taxon>Ascomycota</taxon>
        <taxon>Pezizomycotina</taxon>
        <taxon>Dothideomycetes</taxon>
        <taxon>Dothideomycetidae</taxon>
        <taxon>Mycosphaerellales</taxon>
        <taxon>Mycosphaerellaceae</taxon>
        <taxon>Zymoseptoria</taxon>
    </lineage>
</organism>
<feature type="region of interest" description="Disordered" evidence="3">
    <location>
        <begin position="172"/>
        <end position="194"/>
    </location>
</feature>
<dbReference type="InterPro" id="IPR053239">
    <property type="entry name" value="Dual_spec_PTase"/>
</dbReference>
<accession>A0A1Y6LTF0</accession>
<feature type="domain" description="Tyrosine-protein phosphatase" evidence="4">
    <location>
        <begin position="545"/>
        <end position="694"/>
    </location>
</feature>
<dbReference type="AlphaFoldDB" id="A0A1Y6LTF0"/>
<dbReference type="InterPro" id="IPR020422">
    <property type="entry name" value="TYR_PHOSPHATASE_DUAL_dom"/>
</dbReference>
<feature type="region of interest" description="Disordered" evidence="3">
    <location>
        <begin position="413"/>
        <end position="449"/>
    </location>
</feature>
<dbReference type="SUPFAM" id="SSF52799">
    <property type="entry name" value="(Phosphotyrosine protein) phosphatases II"/>
    <property type="match status" value="2"/>
</dbReference>
<dbReference type="PROSITE" id="PS50056">
    <property type="entry name" value="TYR_PHOSPHATASE_2"/>
    <property type="match status" value="1"/>
</dbReference>
<dbReference type="InterPro" id="IPR000387">
    <property type="entry name" value="Tyr_Pase_dom"/>
</dbReference>
<dbReference type="EMBL" id="LT882684">
    <property type="protein sequence ID" value="SMY27642.1"/>
    <property type="molecule type" value="Genomic_DNA"/>
</dbReference>
<name>A0A1Y6LTF0_ZYMTR</name>
<evidence type="ECO:0000259" key="4">
    <source>
        <dbReference type="PROSITE" id="PS50054"/>
    </source>
</evidence>
<protein>
    <submittedName>
        <fullName evidence="6">Uncharacterized protein</fullName>
    </submittedName>
</protein>
<dbReference type="SMART" id="SM00195">
    <property type="entry name" value="DSPc"/>
    <property type="match status" value="1"/>
</dbReference>
<dbReference type="PROSITE" id="PS00383">
    <property type="entry name" value="TYR_PHOSPHATASE_1"/>
    <property type="match status" value="1"/>
</dbReference>
<dbReference type="InterPro" id="IPR016130">
    <property type="entry name" value="Tyr_Pase_AS"/>
</dbReference>
<keyword evidence="2" id="KW-0904">Protein phosphatase</keyword>
<dbReference type="FunFam" id="3.90.190.10:FF:000110">
    <property type="entry name" value="PPS1p Protein phosphatase"/>
    <property type="match status" value="1"/>
</dbReference>